<dbReference type="PANTHER" id="PTHR15020:SF50">
    <property type="entry name" value="UPF0659 PROTEIN YMR090W"/>
    <property type="match status" value="1"/>
</dbReference>
<reference evidence="2" key="1">
    <citation type="submission" date="2024-06" db="EMBL/GenBank/DDBJ databases">
        <authorList>
            <person name="Fan A."/>
            <person name="Zhang F.Y."/>
            <person name="Zhang L."/>
        </authorList>
    </citation>
    <scope>NUCLEOTIDE SEQUENCE</scope>
    <source>
        <strain evidence="2">Y61</strain>
    </source>
</reference>
<dbReference type="EMBL" id="CP159510">
    <property type="protein sequence ID" value="XCJ17203.1"/>
    <property type="molecule type" value="Genomic_DNA"/>
</dbReference>
<dbReference type="PANTHER" id="PTHR15020">
    <property type="entry name" value="FLAVIN REDUCTASE-RELATED"/>
    <property type="match status" value="1"/>
</dbReference>
<dbReference type="InterPro" id="IPR036291">
    <property type="entry name" value="NAD(P)-bd_dom_sf"/>
</dbReference>
<accession>A0AAU8IG80</accession>
<dbReference type="SUPFAM" id="SSF51735">
    <property type="entry name" value="NAD(P)-binding Rossmann-fold domains"/>
    <property type="match status" value="1"/>
</dbReference>
<protein>
    <submittedName>
        <fullName evidence="2">SDR family oxidoreductase</fullName>
    </submittedName>
</protein>
<proteinExistence type="predicted"/>
<feature type="domain" description="NAD(P)-binding" evidence="1">
    <location>
        <begin position="8"/>
        <end position="189"/>
    </location>
</feature>
<dbReference type="CDD" id="cd05267">
    <property type="entry name" value="SDR_a6"/>
    <property type="match status" value="1"/>
</dbReference>
<dbReference type="InterPro" id="IPR016040">
    <property type="entry name" value="NAD(P)-bd_dom"/>
</dbReference>
<dbReference type="AlphaFoldDB" id="A0AAU8IG80"/>
<name>A0AAU8IG80_9BACL</name>
<sequence length="212" mass="23394">MVRVLILGANGQIARLAEQLLLAETEAQLTLFLRRPNRLTPADARREKVIGGDATDQSALIEAMNGIDVVYANLAGQNIEEQARAVTAAMNKSGVRRLIWISTLGIYDEVPGNFGKWNKQQLGSYLDRYGAAAKVIENSGLDETIIRPAWLTNKDEIDYETTEKSELFKGTEVSRKSVAAFVVRLIQDPSKEVHASVGIDKPHTDGDKPAWF</sequence>
<evidence type="ECO:0000259" key="1">
    <source>
        <dbReference type="Pfam" id="PF13460"/>
    </source>
</evidence>
<gene>
    <name evidence="2" type="ORF">ABNN70_01240</name>
</gene>
<dbReference type="Pfam" id="PF13460">
    <property type="entry name" value="NAD_binding_10"/>
    <property type="match status" value="1"/>
</dbReference>
<organism evidence="2">
    <name type="scientific">Sporolactobacillus sp. Y61</name>
    <dbReference type="NCBI Taxonomy" id="3160863"/>
    <lineage>
        <taxon>Bacteria</taxon>
        <taxon>Bacillati</taxon>
        <taxon>Bacillota</taxon>
        <taxon>Bacilli</taxon>
        <taxon>Bacillales</taxon>
        <taxon>Sporolactobacillaceae</taxon>
        <taxon>Sporolactobacillus</taxon>
    </lineage>
</organism>
<dbReference type="Gene3D" id="3.40.50.720">
    <property type="entry name" value="NAD(P)-binding Rossmann-like Domain"/>
    <property type="match status" value="1"/>
</dbReference>
<dbReference type="RefSeq" id="WP_353948493.1">
    <property type="nucleotide sequence ID" value="NZ_CP159510.1"/>
</dbReference>
<evidence type="ECO:0000313" key="2">
    <source>
        <dbReference type="EMBL" id="XCJ17203.1"/>
    </source>
</evidence>